<dbReference type="InterPro" id="IPR021197">
    <property type="entry name" value="Cross-wall-target_lipo_motif"/>
</dbReference>
<dbReference type="AlphaFoldDB" id="A0A7V2T0Q6"/>
<reference evidence="1" key="1">
    <citation type="journal article" date="2020" name="mSystems">
        <title>Genome- and Community-Level Interaction Insights into Carbon Utilization and Element Cycling Functions of Hydrothermarchaeota in Hydrothermal Sediment.</title>
        <authorList>
            <person name="Zhou Z."/>
            <person name="Liu Y."/>
            <person name="Xu W."/>
            <person name="Pan J."/>
            <person name="Luo Z.H."/>
            <person name="Li M."/>
        </authorList>
    </citation>
    <scope>NUCLEOTIDE SEQUENCE [LARGE SCALE GENOMIC DNA]</scope>
    <source>
        <strain evidence="1">HyVt-493</strain>
    </source>
</reference>
<protein>
    <submittedName>
        <fullName evidence="1">Uncharacterized protein</fullName>
    </submittedName>
</protein>
<gene>
    <name evidence="1" type="ORF">ENJ51_06660</name>
</gene>
<comment type="caution">
    <text evidence="1">The sequence shown here is derived from an EMBL/GenBank/DDBJ whole genome shotgun (WGS) entry which is preliminary data.</text>
</comment>
<accession>A0A7V2T0Q6</accession>
<sequence length="23" mass="2511">MFVFSRTSTVRRGVCGVILPAVD</sequence>
<evidence type="ECO:0000313" key="1">
    <source>
        <dbReference type="EMBL" id="HFC92477.1"/>
    </source>
</evidence>
<dbReference type="EMBL" id="DRMS01000248">
    <property type="protein sequence ID" value="HFC92477.1"/>
    <property type="molecule type" value="Genomic_DNA"/>
</dbReference>
<organism evidence="1">
    <name type="scientific">Leucothrix mucor</name>
    <dbReference type="NCBI Taxonomy" id="45248"/>
    <lineage>
        <taxon>Bacteria</taxon>
        <taxon>Pseudomonadati</taxon>
        <taxon>Pseudomonadota</taxon>
        <taxon>Gammaproteobacteria</taxon>
        <taxon>Thiotrichales</taxon>
        <taxon>Thiotrichaceae</taxon>
        <taxon>Leucothrix</taxon>
    </lineage>
</organism>
<name>A0A7V2T0Q6_LEUMU</name>
<proteinExistence type="predicted"/>
<dbReference type="NCBIfam" id="TIGR03726">
    <property type="entry name" value="strep_RK_lipo"/>
    <property type="match status" value="1"/>
</dbReference>
<dbReference type="Proteomes" id="UP000885750">
    <property type="component" value="Unassembled WGS sequence"/>
</dbReference>